<dbReference type="AlphaFoldDB" id="A0AAE1K2T8"/>
<dbReference type="Proteomes" id="UP001286313">
    <property type="component" value="Unassembled WGS sequence"/>
</dbReference>
<proteinExistence type="predicted"/>
<feature type="region of interest" description="Disordered" evidence="1">
    <location>
        <begin position="1"/>
        <end position="23"/>
    </location>
</feature>
<dbReference type="EMBL" id="JAWQEG010004139">
    <property type="protein sequence ID" value="KAK3862867.1"/>
    <property type="molecule type" value="Genomic_DNA"/>
</dbReference>
<organism evidence="2 3">
    <name type="scientific">Petrolisthes cinctipes</name>
    <name type="common">Flat porcelain crab</name>
    <dbReference type="NCBI Taxonomy" id="88211"/>
    <lineage>
        <taxon>Eukaryota</taxon>
        <taxon>Metazoa</taxon>
        <taxon>Ecdysozoa</taxon>
        <taxon>Arthropoda</taxon>
        <taxon>Crustacea</taxon>
        <taxon>Multicrustacea</taxon>
        <taxon>Malacostraca</taxon>
        <taxon>Eumalacostraca</taxon>
        <taxon>Eucarida</taxon>
        <taxon>Decapoda</taxon>
        <taxon>Pleocyemata</taxon>
        <taxon>Anomura</taxon>
        <taxon>Galatheoidea</taxon>
        <taxon>Porcellanidae</taxon>
        <taxon>Petrolisthes</taxon>
    </lineage>
</organism>
<sequence length="75" mass="8333">MKELRHSETELRHAATQPFDAALGPLPYTPIATHSTNPWPLPLATHQYTALRLHTHTSTQPPARPFAAHHNPGLD</sequence>
<evidence type="ECO:0000256" key="1">
    <source>
        <dbReference type="SAM" id="MobiDB-lite"/>
    </source>
</evidence>
<evidence type="ECO:0000313" key="3">
    <source>
        <dbReference type="Proteomes" id="UP001286313"/>
    </source>
</evidence>
<comment type="caution">
    <text evidence="2">The sequence shown here is derived from an EMBL/GenBank/DDBJ whole genome shotgun (WGS) entry which is preliminary data.</text>
</comment>
<feature type="compositionally biased region" description="Basic and acidic residues" evidence="1">
    <location>
        <begin position="1"/>
        <end position="13"/>
    </location>
</feature>
<accession>A0AAE1K2T8</accession>
<reference evidence="2" key="1">
    <citation type="submission" date="2023-10" db="EMBL/GenBank/DDBJ databases">
        <title>Genome assemblies of two species of porcelain crab, Petrolisthes cinctipes and Petrolisthes manimaculis (Anomura: Porcellanidae).</title>
        <authorList>
            <person name="Angst P."/>
        </authorList>
    </citation>
    <scope>NUCLEOTIDE SEQUENCE</scope>
    <source>
        <strain evidence="2">PB745_01</strain>
        <tissue evidence="2">Gill</tissue>
    </source>
</reference>
<evidence type="ECO:0000313" key="2">
    <source>
        <dbReference type="EMBL" id="KAK3862867.1"/>
    </source>
</evidence>
<gene>
    <name evidence="2" type="ORF">Pcinc_031306</name>
</gene>
<feature type="region of interest" description="Disordered" evidence="1">
    <location>
        <begin position="55"/>
        <end position="75"/>
    </location>
</feature>
<protein>
    <submittedName>
        <fullName evidence="2">Uncharacterized protein</fullName>
    </submittedName>
</protein>
<name>A0AAE1K2T8_PETCI</name>
<keyword evidence="3" id="KW-1185">Reference proteome</keyword>